<proteinExistence type="inferred from homology"/>
<name>A0ABU9IA37_9SPHN</name>
<evidence type="ECO:0000256" key="2">
    <source>
        <dbReference type="ARBA" id="ARBA00022448"/>
    </source>
</evidence>
<evidence type="ECO:0000256" key="6">
    <source>
        <dbReference type="ARBA" id="ARBA00022729"/>
    </source>
</evidence>
<dbReference type="InterPro" id="IPR010917">
    <property type="entry name" value="TonB_rcpt_CS"/>
</dbReference>
<keyword evidence="9" id="KW-0798">TonB box</keyword>
<evidence type="ECO:0000256" key="13">
    <source>
        <dbReference type="PROSITE-ProRule" id="PRU10144"/>
    </source>
</evidence>
<keyword evidence="15" id="KW-0675">Receptor</keyword>
<evidence type="ECO:0000313" key="16">
    <source>
        <dbReference type="Proteomes" id="UP001497045"/>
    </source>
</evidence>
<keyword evidence="11 12" id="KW-0998">Cell outer membrane</keyword>
<evidence type="ECO:0000256" key="3">
    <source>
        <dbReference type="ARBA" id="ARBA00022452"/>
    </source>
</evidence>
<evidence type="ECO:0000256" key="4">
    <source>
        <dbReference type="ARBA" id="ARBA00022496"/>
    </source>
</evidence>
<dbReference type="PANTHER" id="PTHR32552">
    <property type="entry name" value="FERRICHROME IRON RECEPTOR-RELATED"/>
    <property type="match status" value="1"/>
</dbReference>
<organism evidence="15 16">
    <name type="scientific">Aurantiacibacter gilvus</name>
    <dbReference type="NCBI Taxonomy" id="3139141"/>
    <lineage>
        <taxon>Bacteria</taxon>
        <taxon>Pseudomonadati</taxon>
        <taxon>Pseudomonadota</taxon>
        <taxon>Alphaproteobacteria</taxon>
        <taxon>Sphingomonadales</taxon>
        <taxon>Erythrobacteraceae</taxon>
        <taxon>Aurantiacibacter</taxon>
    </lineage>
</organism>
<keyword evidence="16" id="KW-1185">Reference proteome</keyword>
<dbReference type="Gene3D" id="2.40.170.20">
    <property type="entry name" value="TonB-dependent receptor, beta-barrel domain"/>
    <property type="match status" value="1"/>
</dbReference>
<keyword evidence="7" id="KW-0408">Iron</keyword>
<dbReference type="InterPro" id="IPR036942">
    <property type="entry name" value="Beta-barrel_TonB_sf"/>
</dbReference>
<keyword evidence="8" id="KW-0406">Ion transport</keyword>
<feature type="domain" description="TonB-dependent receptor plug" evidence="14">
    <location>
        <begin position="102"/>
        <end position="210"/>
    </location>
</feature>
<protein>
    <submittedName>
        <fullName evidence="15">TonB-dependent receptor plug domain-containing protein</fullName>
    </submittedName>
</protein>
<dbReference type="PROSITE" id="PS01156">
    <property type="entry name" value="TONB_DEPENDENT_REC_2"/>
    <property type="match status" value="1"/>
</dbReference>
<dbReference type="InterPro" id="IPR012910">
    <property type="entry name" value="Plug_dom"/>
</dbReference>
<keyword evidence="5 12" id="KW-0812">Transmembrane</keyword>
<dbReference type="PROSITE" id="PS52016">
    <property type="entry name" value="TONB_DEPENDENT_REC_3"/>
    <property type="match status" value="1"/>
</dbReference>
<keyword evidence="10 12" id="KW-0472">Membrane</keyword>
<dbReference type="Pfam" id="PF07715">
    <property type="entry name" value="Plug"/>
    <property type="match status" value="1"/>
</dbReference>
<keyword evidence="2 12" id="KW-0813">Transport</keyword>
<evidence type="ECO:0000259" key="14">
    <source>
        <dbReference type="Pfam" id="PF07715"/>
    </source>
</evidence>
<evidence type="ECO:0000256" key="7">
    <source>
        <dbReference type="ARBA" id="ARBA00023004"/>
    </source>
</evidence>
<reference evidence="15 16" key="1">
    <citation type="submission" date="2024-04" db="EMBL/GenBank/DDBJ databases">
        <title>Aurantiacibacter sp. DGU6 16S ribosomal RNA gene Genome sequencing and assembly.</title>
        <authorList>
            <person name="Park S."/>
        </authorList>
    </citation>
    <scope>NUCLEOTIDE SEQUENCE [LARGE SCALE GENOMIC DNA]</scope>
    <source>
        <strain evidence="15 16">DGU6</strain>
    </source>
</reference>
<evidence type="ECO:0000256" key="10">
    <source>
        <dbReference type="ARBA" id="ARBA00023136"/>
    </source>
</evidence>
<gene>
    <name evidence="15" type="ORF">AAEO60_01215</name>
</gene>
<comment type="similarity">
    <text evidence="12">Belongs to the TonB-dependent receptor family.</text>
</comment>
<evidence type="ECO:0000313" key="15">
    <source>
        <dbReference type="EMBL" id="MEL1249284.1"/>
    </source>
</evidence>
<keyword evidence="3 12" id="KW-1134">Transmembrane beta strand</keyword>
<dbReference type="Proteomes" id="UP001497045">
    <property type="component" value="Unassembled WGS sequence"/>
</dbReference>
<dbReference type="EMBL" id="JBBYHV010000001">
    <property type="protein sequence ID" value="MEL1249284.1"/>
    <property type="molecule type" value="Genomic_DNA"/>
</dbReference>
<keyword evidence="4" id="KW-0410">Iron transport</keyword>
<evidence type="ECO:0000256" key="5">
    <source>
        <dbReference type="ARBA" id="ARBA00022692"/>
    </source>
</evidence>
<dbReference type="RefSeq" id="WP_341671816.1">
    <property type="nucleotide sequence ID" value="NZ_JBBYHV010000001.1"/>
</dbReference>
<keyword evidence="6" id="KW-0732">Signal</keyword>
<dbReference type="SUPFAM" id="SSF56935">
    <property type="entry name" value="Porins"/>
    <property type="match status" value="1"/>
</dbReference>
<accession>A0ABU9IA37</accession>
<dbReference type="InterPro" id="IPR039426">
    <property type="entry name" value="TonB-dep_rcpt-like"/>
</dbReference>
<evidence type="ECO:0000256" key="12">
    <source>
        <dbReference type="PROSITE-ProRule" id="PRU01360"/>
    </source>
</evidence>
<sequence>MSELPNAEQPRTILRQRCIDLRQRCLYQAEQMQDRARFQSRRGREREMNVTKGLLLSASSAVLAFASPAMAQDQQEDGETSGTSPASGNAIVVTATLREQTLQEVPVAVSVVSGDLLNSTGVSGIDQITEAVPSITFTKGNNESNSSLSIRGIGTNVFSPAVEPSVSVVFDGVVMARSGQSFQDFIDVERVEVLRGPQSTLFGKNSSAGVVSVTTADPSDYFTGDFDAMYAEGNEYQIRGTVSGPLSETVGVRLSAFHRSFDGLSTNLFDGSDANGYNTWGLRGKLQFEPTSDLTISLIGDYRDYEATPTFVLRGFDNPAANTLVAPLEPSLSNMDINVNLNPESLSTQGGGQLNVEYVFGNDMTLTSISAYRNWQFENELDVDGTPLSVGQPPLLPFAWESNSGRTDLDQISQEIRLASPDLGGFDFLVGAFAYHLNLDRYFQRRWVFSGPNPRSGQFNSTTETTNLAAFVSGNVYFGNFNLFGGLRVIHEELEWDVLRDPANVLVPGDTALPGAAGQAADFSGSTSDTALTGTIGMRYDFGPANAYVRYSRGYKGQGFNVAFASLEGSQPIDAETVDAFEVGLKVETYDGVFSVNAAAFYTKYDNYQAQAQRPNDITFELANAGEISTRGIEIEASLQPSDLTSIRFGATLMDAHINSFPGGPCFPGQTEAQGCVGRAQDLAGAPLPNAPDLRLTAFARQYIPLGDSAPVDLYVQTNLIYQSEVQWSLNQDPRTLQDGYAVVNGAIGIEDRDGRYSLSVFVRNIFDQNQPASLSYSTTAGGRSLAQVWRNQERYFGVQGSFSF</sequence>
<evidence type="ECO:0000256" key="8">
    <source>
        <dbReference type="ARBA" id="ARBA00023065"/>
    </source>
</evidence>
<dbReference type="PANTHER" id="PTHR32552:SF81">
    <property type="entry name" value="TONB-DEPENDENT OUTER MEMBRANE RECEPTOR"/>
    <property type="match status" value="1"/>
</dbReference>
<comment type="subcellular location">
    <subcellularLocation>
        <location evidence="1 12">Cell outer membrane</location>
        <topology evidence="1 12">Multi-pass membrane protein</topology>
    </subcellularLocation>
</comment>
<comment type="caution">
    <text evidence="15">The sequence shown here is derived from an EMBL/GenBank/DDBJ whole genome shotgun (WGS) entry which is preliminary data.</text>
</comment>
<evidence type="ECO:0000256" key="9">
    <source>
        <dbReference type="ARBA" id="ARBA00023077"/>
    </source>
</evidence>
<evidence type="ECO:0000256" key="1">
    <source>
        <dbReference type="ARBA" id="ARBA00004571"/>
    </source>
</evidence>
<feature type="short sequence motif" description="TonB C-terminal box" evidence="13">
    <location>
        <begin position="788"/>
        <end position="805"/>
    </location>
</feature>
<evidence type="ECO:0000256" key="11">
    <source>
        <dbReference type="ARBA" id="ARBA00023237"/>
    </source>
</evidence>